<accession>A0AAW9R6Q2</accession>
<dbReference type="Proteomes" id="UP001359886">
    <property type="component" value="Unassembled WGS sequence"/>
</dbReference>
<keyword evidence="2" id="KW-0503">Monooxygenase</keyword>
<protein>
    <submittedName>
        <fullName evidence="4">Flavin-dependent oxidoreductase</fullName>
    </submittedName>
</protein>
<proteinExistence type="predicted"/>
<dbReference type="Gene3D" id="3.30.9.30">
    <property type="match status" value="1"/>
</dbReference>
<dbReference type="SUPFAM" id="SSF54373">
    <property type="entry name" value="FAD-linked reductases, C-terminal domain"/>
    <property type="match status" value="1"/>
</dbReference>
<dbReference type="InterPro" id="IPR050493">
    <property type="entry name" value="FAD-dep_Monooxygenase_BioMet"/>
</dbReference>
<comment type="caution">
    <text evidence="4">The sequence shown here is derived from an EMBL/GenBank/DDBJ whole genome shotgun (WGS) entry which is preliminary data.</text>
</comment>
<dbReference type="PRINTS" id="PR00420">
    <property type="entry name" value="RNGMNOXGNASE"/>
</dbReference>
<gene>
    <name evidence="4" type="ORF">V3330_02460</name>
</gene>
<evidence type="ECO:0000259" key="3">
    <source>
        <dbReference type="Pfam" id="PF01494"/>
    </source>
</evidence>
<evidence type="ECO:0000256" key="2">
    <source>
        <dbReference type="ARBA" id="ARBA00023033"/>
    </source>
</evidence>
<dbReference type="NCBIfam" id="NF005720">
    <property type="entry name" value="PRK07538.1"/>
    <property type="match status" value="1"/>
</dbReference>
<dbReference type="Gene3D" id="3.50.50.60">
    <property type="entry name" value="FAD/NAD(P)-binding domain"/>
    <property type="match status" value="1"/>
</dbReference>
<dbReference type="Pfam" id="PF01494">
    <property type="entry name" value="FAD_binding_3"/>
    <property type="match status" value="1"/>
</dbReference>
<evidence type="ECO:0000256" key="1">
    <source>
        <dbReference type="ARBA" id="ARBA00023002"/>
    </source>
</evidence>
<dbReference type="GO" id="GO:0004497">
    <property type="term" value="F:monooxygenase activity"/>
    <property type="evidence" value="ECO:0007669"/>
    <property type="project" value="UniProtKB-KW"/>
</dbReference>
<dbReference type="EMBL" id="JAZHOG010000001">
    <property type="protein sequence ID" value="MEJ8566477.1"/>
    <property type="molecule type" value="Genomic_DNA"/>
</dbReference>
<keyword evidence="1" id="KW-0560">Oxidoreductase</keyword>
<dbReference type="SUPFAM" id="SSF51905">
    <property type="entry name" value="FAD/NAD(P)-binding domain"/>
    <property type="match status" value="1"/>
</dbReference>
<dbReference type="InterPro" id="IPR036188">
    <property type="entry name" value="FAD/NAD-bd_sf"/>
</dbReference>
<organism evidence="4 5">
    <name type="scientific">Elongatibacter sediminis</name>
    <dbReference type="NCBI Taxonomy" id="3119006"/>
    <lineage>
        <taxon>Bacteria</taxon>
        <taxon>Pseudomonadati</taxon>
        <taxon>Pseudomonadota</taxon>
        <taxon>Gammaproteobacteria</taxon>
        <taxon>Chromatiales</taxon>
        <taxon>Wenzhouxiangellaceae</taxon>
        <taxon>Elongatibacter</taxon>
    </lineage>
</organism>
<reference evidence="4 5" key="1">
    <citation type="submission" date="2024-02" db="EMBL/GenBank/DDBJ databases">
        <title>A novel Wenzhouxiangellaceae bacterium, isolated from coastal sediments.</title>
        <authorList>
            <person name="Du Z.-J."/>
            <person name="Ye Y.-Q."/>
            <person name="Zhang X.-Y."/>
        </authorList>
    </citation>
    <scope>NUCLEOTIDE SEQUENCE [LARGE SCALE GENOMIC DNA]</scope>
    <source>
        <strain evidence="4 5">CH-27</strain>
    </source>
</reference>
<dbReference type="RefSeq" id="WP_354693795.1">
    <property type="nucleotide sequence ID" value="NZ_JAZHOG010000001.1"/>
</dbReference>
<dbReference type="PANTHER" id="PTHR13789">
    <property type="entry name" value="MONOOXYGENASE"/>
    <property type="match status" value="1"/>
</dbReference>
<dbReference type="GO" id="GO:0071949">
    <property type="term" value="F:FAD binding"/>
    <property type="evidence" value="ECO:0007669"/>
    <property type="project" value="InterPro"/>
</dbReference>
<dbReference type="AlphaFoldDB" id="A0AAW9R6Q2"/>
<feature type="domain" description="FAD-binding" evidence="3">
    <location>
        <begin position="2"/>
        <end position="354"/>
    </location>
</feature>
<dbReference type="PANTHER" id="PTHR13789:SF268">
    <property type="entry name" value="5-METHYLPHENAZINE-1-CARBOXYLATE 1-MONOOXYGENASE"/>
    <property type="match status" value="1"/>
</dbReference>
<evidence type="ECO:0000313" key="5">
    <source>
        <dbReference type="Proteomes" id="UP001359886"/>
    </source>
</evidence>
<evidence type="ECO:0000313" key="4">
    <source>
        <dbReference type="EMBL" id="MEJ8566477.1"/>
    </source>
</evidence>
<keyword evidence="5" id="KW-1185">Reference proteome</keyword>
<sequence>MSVLIAGGGISGMALGLTCHQIGVPFRIYESTAQLKPLGVGINLQPSCVRELFELGLESRLDEVGIRTRDYGMYTKKGLHIWTEPRGEWAGYRWPQYSVHRGKLHMMLYDELIKRAGTDCVSTGWSATGFENRDGKAVLRLKSVRGETNEVTGDLLIGADGIHSAIRAQMYPDEGEPRWGGTILWRGTSRSRPFLTGASMVMVGHDGLRFVSYPISKPDPASGEALINWIATLNYDPDSAWNKEDWNREANTDDFLPRFDGFRFDWLNAPALIEASDKVFEYPMVDRDPLDRWTEGRVSLMGDAAHAAYPVGSNGTGAGIIDARKLGQSFLELGLTPAALEAYETEMRPATSRIILTNRVAGPDKILDIVEERCGGQFDDIHDVITHEEMEEHSRNYKAIAGFGIRSTNESPPYIPAGARFEGISKSTGNQANSPCGKMLES</sequence>
<name>A0AAW9R6Q2_9GAMM</name>
<dbReference type="InterPro" id="IPR002938">
    <property type="entry name" value="FAD-bd"/>
</dbReference>